<comment type="caution">
    <text evidence="2">The sequence shown here is derived from an EMBL/GenBank/DDBJ whole genome shotgun (WGS) entry which is preliminary data.</text>
</comment>
<feature type="region of interest" description="Disordered" evidence="1">
    <location>
        <begin position="118"/>
        <end position="173"/>
    </location>
</feature>
<sequence length="173" mass="19432">MKSDSILLRRKRRNLIRRVIDPDQHSIWHLVLETCMLLGWQRRETLEGLLSARRFCAARPRVVQEMAGIGPAPVPVEAPDLEDQLPQANDGQVPIHMNDEAHNAGTAGVHAVAPQHEHEVQFPRGSTSFAEETPTLYPSSSYAQDDIHSDESNSRDGRLFQGSSRTHHAQYNV</sequence>
<dbReference type="AlphaFoldDB" id="A0A507DT26"/>
<organism evidence="2 3">
    <name type="scientific">Synchytrium endobioticum</name>
    <dbReference type="NCBI Taxonomy" id="286115"/>
    <lineage>
        <taxon>Eukaryota</taxon>
        <taxon>Fungi</taxon>
        <taxon>Fungi incertae sedis</taxon>
        <taxon>Chytridiomycota</taxon>
        <taxon>Chytridiomycota incertae sedis</taxon>
        <taxon>Chytridiomycetes</taxon>
        <taxon>Synchytriales</taxon>
        <taxon>Synchytriaceae</taxon>
        <taxon>Synchytrium</taxon>
    </lineage>
</organism>
<feature type="compositionally biased region" description="Polar residues" evidence="1">
    <location>
        <begin position="161"/>
        <end position="173"/>
    </location>
</feature>
<evidence type="ECO:0000313" key="2">
    <source>
        <dbReference type="EMBL" id="TPX54621.1"/>
    </source>
</evidence>
<protein>
    <submittedName>
        <fullName evidence="2">Uncharacterized protein</fullName>
    </submittedName>
</protein>
<gene>
    <name evidence="2" type="ORF">SeMB42_g00197</name>
</gene>
<accession>A0A507DT26</accession>
<proteinExistence type="predicted"/>
<reference evidence="2 3" key="1">
    <citation type="journal article" date="2019" name="Sci. Rep.">
        <title>Comparative genomics of chytrid fungi reveal insights into the obligate biotrophic and pathogenic lifestyle of Synchytrium endobioticum.</title>
        <authorList>
            <person name="van de Vossenberg B.T.L.H."/>
            <person name="Warris S."/>
            <person name="Nguyen H.D.T."/>
            <person name="van Gent-Pelzer M.P.E."/>
            <person name="Joly D.L."/>
            <person name="van de Geest H.C."/>
            <person name="Bonants P.J.M."/>
            <person name="Smith D.S."/>
            <person name="Levesque C.A."/>
            <person name="van der Lee T.A.J."/>
        </authorList>
    </citation>
    <scope>NUCLEOTIDE SEQUENCE [LARGE SCALE GENOMIC DNA]</scope>
    <source>
        <strain evidence="2 3">MB42</strain>
    </source>
</reference>
<feature type="compositionally biased region" description="Polar residues" evidence="1">
    <location>
        <begin position="124"/>
        <end position="143"/>
    </location>
</feature>
<name>A0A507DT26_9FUNG</name>
<dbReference type="Proteomes" id="UP000317494">
    <property type="component" value="Unassembled WGS sequence"/>
</dbReference>
<evidence type="ECO:0000256" key="1">
    <source>
        <dbReference type="SAM" id="MobiDB-lite"/>
    </source>
</evidence>
<dbReference type="VEuPathDB" id="FungiDB:SeMB42_g00197"/>
<dbReference type="EMBL" id="QEAN01000003">
    <property type="protein sequence ID" value="TPX54621.1"/>
    <property type="molecule type" value="Genomic_DNA"/>
</dbReference>
<evidence type="ECO:0000313" key="3">
    <source>
        <dbReference type="Proteomes" id="UP000317494"/>
    </source>
</evidence>
<feature type="compositionally biased region" description="Basic and acidic residues" evidence="1">
    <location>
        <begin position="145"/>
        <end position="158"/>
    </location>
</feature>
<keyword evidence="3" id="KW-1185">Reference proteome</keyword>